<feature type="transmembrane region" description="Helical" evidence="9">
    <location>
        <begin position="778"/>
        <end position="800"/>
    </location>
</feature>
<comment type="subcellular location">
    <subcellularLocation>
        <location evidence="1">Membrane</location>
        <topology evidence="1">Multi-pass membrane protein</topology>
    </subcellularLocation>
</comment>
<keyword evidence="6" id="KW-0653">Protein transport</keyword>
<evidence type="ECO:0000256" key="2">
    <source>
        <dbReference type="ARBA" id="ARBA00008807"/>
    </source>
</evidence>
<feature type="transmembrane region" description="Helical" evidence="9">
    <location>
        <begin position="559"/>
        <end position="579"/>
    </location>
</feature>
<comment type="similarity">
    <text evidence="2">Belongs to the oligopeptide OPT transporter family.</text>
</comment>
<feature type="transmembrane region" description="Helical" evidence="9">
    <location>
        <begin position="283"/>
        <end position="304"/>
    </location>
</feature>
<feature type="transmembrane region" description="Helical" evidence="9">
    <location>
        <begin position="585"/>
        <end position="604"/>
    </location>
</feature>
<dbReference type="PANTHER" id="PTHR22601">
    <property type="entry name" value="ISP4 LIKE PROTEIN"/>
    <property type="match status" value="1"/>
</dbReference>
<name>A0ABP0E7Y0_9ASCO</name>
<evidence type="ECO:0000313" key="11">
    <source>
        <dbReference type="Proteomes" id="UP001497600"/>
    </source>
</evidence>
<evidence type="ECO:0000313" key="10">
    <source>
        <dbReference type="EMBL" id="CAK7896647.1"/>
    </source>
</evidence>
<protein>
    <submittedName>
        <fullName evidence="10">Oligopeptide transporter 2</fullName>
    </submittedName>
</protein>
<dbReference type="EMBL" id="OZ004254">
    <property type="protein sequence ID" value="CAK7896647.1"/>
    <property type="molecule type" value="Genomic_DNA"/>
</dbReference>
<feature type="transmembrane region" description="Helical" evidence="9">
    <location>
        <begin position="174"/>
        <end position="194"/>
    </location>
</feature>
<evidence type="ECO:0000256" key="6">
    <source>
        <dbReference type="ARBA" id="ARBA00022927"/>
    </source>
</evidence>
<sequence length="881" mass="99754">MDKLDKTKVSVLDDNKDDDFNIQGINESDSTKEMKFTIEQKEIFIERLGYSKLEGNQDNIVYMITKAENLTFEIALDFLKSFLDEYVDDFNIPETTLELIQILVNSSSLNEKSGPETATSSTETSLESNDKNIAFNLEFQVRVEAAIIMYHSPYPEVRAVTDPFDDPSIPCETLRVYVLGFFWVVVGGVINGYLSNRQPSISIGTTVAQLFIYPCGYIWSVLSPKWSFKIFDILIEINPGPWSYKEQTLATIIYSVSEGTANIKSNIYAQRVSVFYNNQWANWGYQILFAVSVNFLGFGFAGILRKFVVYPCKAVWPGILPTLALQRALVQPNAHEKINGWTISKFIFFFVILSGSFVYFWVPGFLFKSISIFNWMTWIAPNNFPLAAITGSLFGMGINPMPTFDWNIIGVISPMVTPFYTNLNMYVGVVLGTLTIIGIYWKNLYWTSYLPMNSNSIFNNLGQPYDVQRILGSNKLFSQEKYERYGPPFYSAGLLVLYGAHFAIYPFSFVYEIAIRWKDIVNSFKQLYLSIRHPSRSTFNGFNDPQTNMMSRYNEVPDWYFLVVLILSVVLAIVCFVIYPTGTPVWSIFFAIGISLIFLIPITILASTTTFSFGLNVIVEIILGYIIPGNPQAMLLVKAYGTNINSQASSYISDLKLAHYAKIPPRAIFRAQIASALISTFIGLVMINVQLSSISDLCETHQKDRFTCPGPRAIFVSSVTWGVIGPQKVFNGLYPNLKWTFLIGFLLVFPALLTKWYLPKSYSRHFQPTVVMGGFTKFAPYNLSYYTAGMYVSWLFMSYVKKRYTSWWIKYNYILSCGLDAGVALSAIVIFGAVYKDNLKLSWWGNKVYLQGIDGGNGQRSLLKSDAAPEGYFGPRIGSFP</sequence>
<keyword evidence="11" id="KW-1185">Reference proteome</keyword>
<keyword evidence="3" id="KW-0813">Transport</keyword>
<evidence type="ECO:0000256" key="4">
    <source>
        <dbReference type="ARBA" id="ARBA00022692"/>
    </source>
</evidence>
<feature type="transmembrane region" description="Helical" evidence="9">
    <location>
        <begin position="739"/>
        <end position="758"/>
    </location>
</feature>
<keyword evidence="8 9" id="KW-0472">Membrane</keyword>
<feature type="transmembrane region" description="Helical" evidence="9">
    <location>
        <begin position="812"/>
        <end position="835"/>
    </location>
</feature>
<evidence type="ECO:0000256" key="5">
    <source>
        <dbReference type="ARBA" id="ARBA00022856"/>
    </source>
</evidence>
<dbReference type="Pfam" id="PF03169">
    <property type="entry name" value="OPT"/>
    <property type="match status" value="1"/>
</dbReference>
<feature type="transmembrane region" description="Helical" evidence="9">
    <location>
        <begin position="346"/>
        <end position="366"/>
    </location>
</feature>
<feature type="transmembrane region" description="Helical" evidence="9">
    <location>
        <begin position="489"/>
        <end position="511"/>
    </location>
</feature>
<feature type="transmembrane region" description="Helical" evidence="9">
    <location>
        <begin position="201"/>
        <end position="222"/>
    </location>
</feature>
<evidence type="ECO:0000256" key="9">
    <source>
        <dbReference type="SAM" id="Phobius"/>
    </source>
</evidence>
<keyword evidence="4 9" id="KW-0812">Transmembrane</keyword>
<evidence type="ECO:0000256" key="1">
    <source>
        <dbReference type="ARBA" id="ARBA00004141"/>
    </source>
</evidence>
<dbReference type="InterPro" id="IPR004648">
    <property type="entry name" value="Oligpept_transpt"/>
</dbReference>
<dbReference type="Proteomes" id="UP001497600">
    <property type="component" value="Chromosome B"/>
</dbReference>
<dbReference type="NCBIfam" id="TIGR00727">
    <property type="entry name" value="ISP4_OPT"/>
    <property type="match status" value="1"/>
</dbReference>
<keyword evidence="7 9" id="KW-1133">Transmembrane helix</keyword>
<evidence type="ECO:0000256" key="8">
    <source>
        <dbReference type="ARBA" id="ARBA00023136"/>
    </source>
</evidence>
<organism evidence="10 11">
    <name type="scientific">[Candida] anglica</name>
    <dbReference type="NCBI Taxonomy" id="148631"/>
    <lineage>
        <taxon>Eukaryota</taxon>
        <taxon>Fungi</taxon>
        <taxon>Dikarya</taxon>
        <taxon>Ascomycota</taxon>
        <taxon>Saccharomycotina</taxon>
        <taxon>Pichiomycetes</taxon>
        <taxon>Debaryomycetaceae</taxon>
        <taxon>Kurtzmaniella</taxon>
    </lineage>
</organism>
<proteinExistence type="inferred from homology"/>
<evidence type="ECO:0000256" key="7">
    <source>
        <dbReference type="ARBA" id="ARBA00022989"/>
    </source>
</evidence>
<accession>A0ABP0E7Y0</accession>
<reference evidence="10 11" key="1">
    <citation type="submission" date="2024-01" db="EMBL/GenBank/DDBJ databases">
        <authorList>
            <consortium name="Genoscope - CEA"/>
            <person name="William W."/>
        </authorList>
    </citation>
    <scope>NUCLEOTIDE SEQUENCE [LARGE SCALE GENOMIC DNA]</scope>
    <source>
        <strain evidence="10 11">29B2s-10</strain>
    </source>
</reference>
<gene>
    <name evidence="10" type="primary">OPT2</name>
    <name evidence="10" type="ORF">CAAN4_B06128</name>
</gene>
<evidence type="ECO:0000256" key="3">
    <source>
        <dbReference type="ARBA" id="ARBA00022448"/>
    </source>
</evidence>
<feature type="transmembrane region" description="Helical" evidence="9">
    <location>
        <begin position="419"/>
        <end position="441"/>
    </location>
</feature>
<keyword evidence="5" id="KW-0571">Peptide transport</keyword>
<feature type="transmembrane region" description="Helical" evidence="9">
    <location>
        <begin position="378"/>
        <end position="398"/>
    </location>
</feature>
<feature type="transmembrane region" description="Helical" evidence="9">
    <location>
        <begin position="667"/>
        <end position="687"/>
    </location>
</feature>
<feature type="transmembrane region" description="Helical" evidence="9">
    <location>
        <begin position="611"/>
        <end position="628"/>
    </location>
</feature>
<dbReference type="NCBIfam" id="TIGR00728">
    <property type="entry name" value="OPT_sfam"/>
    <property type="match status" value="1"/>
</dbReference>
<dbReference type="InterPro" id="IPR004813">
    <property type="entry name" value="OPT"/>
</dbReference>